<reference evidence="2 3" key="1">
    <citation type="submission" date="2017-10" db="EMBL/GenBank/DDBJ databases">
        <title>Paenichitinophaga pekingensis gen. nov., sp. nov., isolated from activated sludge.</title>
        <authorList>
            <person name="Jin D."/>
            <person name="Kong X."/>
            <person name="Deng Y."/>
            <person name="Bai Z."/>
        </authorList>
    </citation>
    <scope>NUCLEOTIDE SEQUENCE [LARGE SCALE GENOMIC DNA]</scope>
    <source>
        <strain evidence="2 3">13</strain>
    </source>
</reference>
<organism evidence="2 3">
    <name type="scientific">Chitinophaga caeni</name>
    <dbReference type="NCBI Taxonomy" id="2029983"/>
    <lineage>
        <taxon>Bacteria</taxon>
        <taxon>Pseudomonadati</taxon>
        <taxon>Bacteroidota</taxon>
        <taxon>Chitinophagia</taxon>
        <taxon>Chitinophagales</taxon>
        <taxon>Chitinophagaceae</taxon>
        <taxon>Chitinophaga</taxon>
    </lineage>
</organism>
<gene>
    <name evidence="2" type="ORF">COR50_09435</name>
</gene>
<evidence type="ECO:0000313" key="3">
    <source>
        <dbReference type="Proteomes" id="UP000220133"/>
    </source>
</evidence>
<proteinExistence type="predicted"/>
<keyword evidence="2" id="KW-0378">Hydrolase</keyword>
<accession>A0A291QU46</accession>
<dbReference type="Pfam" id="PF13588">
    <property type="entry name" value="HSDR_N_2"/>
    <property type="match status" value="1"/>
</dbReference>
<dbReference type="EMBL" id="CP023777">
    <property type="protein sequence ID" value="ATL47374.1"/>
    <property type="molecule type" value="Genomic_DNA"/>
</dbReference>
<keyword evidence="3" id="KW-1185">Reference proteome</keyword>
<protein>
    <submittedName>
        <fullName evidence="2">Restriction endonuclease subunit R</fullName>
    </submittedName>
</protein>
<feature type="domain" description="Type I restriction enzyme R protein N-terminal" evidence="1">
    <location>
        <begin position="35"/>
        <end position="144"/>
    </location>
</feature>
<dbReference type="GO" id="GO:0004519">
    <property type="term" value="F:endonuclease activity"/>
    <property type="evidence" value="ECO:0007669"/>
    <property type="project" value="UniProtKB-KW"/>
</dbReference>
<dbReference type="OrthoDB" id="9790377at2"/>
<dbReference type="InterPro" id="IPR029464">
    <property type="entry name" value="HSDR_N"/>
</dbReference>
<keyword evidence="2" id="KW-0540">Nuclease</keyword>
<dbReference type="AlphaFoldDB" id="A0A291QU46"/>
<evidence type="ECO:0000313" key="2">
    <source>
        <dbReference type="EMBL" id="ATL47374.1"/>
    </source>
</evidence>
<sequence>MIPIQFPEPTFKIVQQNGQHQIWDAYRKKYVVLTPEEWVRQNFMTYLVQTLKYPSALIALEREILLGTLKKRCDIVVYNREMQPWMIVECKEMKVPLSENVLDQVIRYHLAIPATYLVITNGQHTFCCHMDKFGGKATFMQELPVYP</sequence>
<keyword evidence="2" id="KW-0255">Endonuclease</keyword>
<dbReference type="KEGG" id="cbae:COR50_09435"/>
<dbReference type="Proteomes" id="UP000220133">
    <property type="component" value="Chromosome"/>
</dbReference>
<dbReference type="RefSeq" id="WP_098193755.1">
    <property type="nucleotide sequence ID" value="NZ_CP023777.1"/>
</dbReference>
<evidence type="ECO:0000259" key="1">
    <source>
        <dbReference type="Pfam" id="PF13588"/>
    </source>
</evidence>
<name>A0A291QU46_9BACT</name>